<reference evidence="3" key="1">
    <citation type="journal article" date="2020" name="Stud. Mycol.">
        <title>101 Dothideomycetes genomes: a test case for predicting lifestyles and emergence of pathogens.</title>
        <authorList>
            <person name="Haridas S."/>
            <person name="Albert R."/>
            <person name="Binder M."/>
            <person name="Bloem J."/>
            <person name="Labutti K."/>
            <person name="Salamov A."/>
            <person name="Andreopoulos B."/>
            <person name="Baker S."/>
            <person name="Barry K."/>
            <person name="Bills G."/>
            <person name="Bluhm B."/>
            <person name="Cannon C."/>
            <person name="Castanera R."/>
            <person name="Culley D."/>
            <person name="Daum C."/>
            <person name="Ezra D."/>
            <person name="Gonzalez J."/>
            <person name="Henrissat B."/>
            <person name="Kuo A."/>
            <person name="Liang C."/>
            <person name="Lipzen A."/>
            <person name="Lutzoni F."/>
            <person name="Magnuson J."/>
            <person name="Mondo S."/>
            <person name="Nolan M."/>
            <person name="Ohm R."/>
            <person name="Pangilinan J."/>
            <person name="Park H.-J."/>
            <person name="Ramirez L."/>
            <person name="Alfaro M."/>
            <person name="Sun H."/>
            <person name="Tritt A."/>
            <person name="Yoshinaga Y."/>
            <person name="Zwiers L.-H."/>
            <person name="Turgeon B."/>
            <person name="Goodwin S."/>
            <person name="Spatafora J."/>
            <person name="Crous P."/>
            <person name="Grigoriev I."/>
        </authorList>
    </citation>
    <scope>NUCLEOTIDE SEQUENCE</scope>
    <source>
        <strain evidence="3">CBS 116435</strain>
    </source>
</reference>
<accession>A0A9P4Q4Q8</accession>
<dbReference type="AlphaFoldDB" id="A0A9P4Q4Q8"/>
<feature type="transmembrane region" description="Helical" evidence="2">
    <location>
        <begin position="131"/>
        <end position="156"/>
    </location>
</feature>
<evidence type="ECO:0000256" key="1">
    <source>
        <dbReference type="SAM" id="MobiDB-lite"/>
    </source>
</evidence>
<keyword evidence="2" id="KW-0472">Membrane</keyword>
<sequence length="175" mass="18912">MAPAGNDQPDSSGLQAIEHDNGPEVVSAFREYNFDPEPAVSSPEVVTQHYFPNEKGFHQPGQDETYFSPVSSLGNVTTPHYINQSAYHSNGPQHKEQPPLPPEKDVVTETHEAPGLPTRRPPRICGVKRTVFILVCVLAVVAVIAVVLGAVLGTVLSRQFITASSNPCTTSIERS</sequence>
<protein>
    <submittedName>
        <fullName evidence="3">Uncharacterized protein</fullName>
    </submittedName>
</protein>
<proteinExistence type="predicted"/>
<name>A0A9P4Q4Q8_9PEZI</name>
<feature type="compositionally biased region" description="Basic and acidic residues" evidence="1">
    <location>
        <begin position="93"/>
        <end position="107"/>
    </location>
</feature>
<feature type="compositionally biased region" description="Polar residues" evidence="1">
    <location>
        <begin position="82"/>
        <end position="92"/>
    </location>
</feature>
<keyword evidence="2" id="KW-0812">Transmembrane</keyword>
<feature type="region of interest" description="Disordered" evidence="1">
    <location>
        <begin position="82"/>
        <end position="107"/>
    </location>
</feature>
<gene>
    <name evidence="3" type="ORF">K431DRAFT_89859</name>
</gene>
<organism evidence="3 4">
    <name type="scientific">Polychaeton citri CBS 116435</name>
    <dbReference type="NCBI Taxonomy" id="1314669"/>
    <lineage>
        <taxon>Eukaryota</taxon>
        <taxon>Fungi</taxon>
        <taxon>Dikarya</taxon>
        <taxon>Ascomycota</taxon>
        <taxon>Pezizomycotina</taxon>
        <taxon>Dothideomycetes</taxon>
        <taxon>Dothideomycetidae</taxon>
        <taxon>Capnodiales</taxon>
        <taxon>Capnodiaceae</taxon>
        <taxon>Polychaeton</taxon>
    </lineage>
</organism>
<evidence type="ECO:0000313" key="4">
    <source>
        <dbReference type="Proteomes" id="UP000799441"/>
    </source>
</evidence>
<keyword evidence="4" id="KW-1185">Reference proteome</keyword>
<evidence type="ECO:0000313" key="3">
    <source>
        <dbReference type="EMBL" id="KAF2720557.1"/>
    </source>
</evidence>
<feature type="region of interest" description="Disordered" evidence="1">
    <location>
        <begin position="1"/>
        <end position="24"/>
    </location>
</feature>
<dbReference type="Proteomes" id="UP000799441">
    <property type="component" value="Unassembled WGS sequence"/>
</dbReference>
<comment type="caution">
    <text evidence="3">The sequence shown here is derived from an EMBL/GenBank/DDBJ whole genome shotgun (WGS) entry which is preliminary data.</text>
</comment>
<dbReference type="EMBL" id="MU003798">
    <property type="protein sequence ID" value="KAF2720557.1"/>
    <property type="molecule type" value="Genomic_DNA"/>
</dbReference>
<evidence type="ECO:0000256" key="2">
    <source>
        <dbReference type="SAM" id="Phobius"/>
    </source>
</evidence>
<keyword evidence="2" id="KW-1133">Transmembrane helix</keyword>